<sequence>MDICTPHPRLYFDANSQLAERSYALVQGTLDDLAALGLDPAAACGLRFTFVQEELRESEELDALMFNGTISHSPSFGHFALADEGGALWLSEFRSRDA</sequence>
<evidence type="ECO:0000313" key="1">
    <source>
        <dbReference type="EMBL" id="NYZ63427.1"/>
    </source>
</evidence>
<name>A0A7Z0TZH0_9GAMM</name>
<dbReference type="AlphaFoldDB" id="A0A7Z0TZH0"/>
<keyword evidence="2" id="KW-1185">Reference proteome</keyword>
<dbReference type="Proteomes" id="UP000589896">
    <property type="component" value="Unassembled WGS sequence"/>
</dbReference>
<dbReference type="RefSeq" id="WP_180545655.1">
    <property type="nucleotide sequence ID" value="NZ_JACCJZ010000019.1"/>
</dbReference>
<organism evidence="1 2">
    <name type="scientific">Luteimonas deserti</name>
    <dbReference type="NCBI Taxonomy" id="2752306"/>
    <lineage>
        <taxon>Bacteria</taxon>
        <taxon>Pseudomonadati</taxon>
        <taxon>Pseudomonadota</taxon>
        <taxon>Gammaproteobacteria</taxon>
        <taxon>Lysobacterales</taxon>
        <taxon>Lysobacteraceae</taxon>
        <taxon>Luteimonas</taxon>
    </lineage>
</organism>
<evidence type="ECO:0000313" key="2">
    <source>
        <dbReference type="Proteomes" id="UP000589896"/>
    </source>
</evidence>
<protein>
    <submittedName>
        <fullName evidence="1">Uncharacterized protein</fullName>
    </submittedName>
</protein>
<accession>A0A7Z0TZH0</accession>
<dbReference type="EMBL" id="JACCJZ010000019">
    <property type="protein sequence ID" value="NYZ63427.1"/>
    <property type="molecule type" value="Genomic_DNA"/>
</dbReference>
<reference evidence="1 2" key="1">
    <citation type="submission" date="2020-07" db="EMBL/GenBank/DDBJ databases">
        <title>isolation of Luteimonas sp. SJ-16.</title>
        <authorList>
            <person name="Huang X.-X."/>
            <person name="Xu L."/>
            <person name="Sun J.-Q."/>
        </authorList>
    </citation>
    <scope>NUCLEOTIDE SEQUENCE [LARGE SCALE GENOMIC DNA]</scope>
    <source>
        <strain evidence="1 2">SJ-16</strain>
    </source>
</reference>
<gene>
    <name evidence="1" type="ORF">H0E82_11770</name>
</gene>
<comment type="caution">
    <text evidence="1">The sequence shown here is derived from an EMBL/GenBank/DDBJ whole genome shotgun (WGS) entry which is preliminary data.</text>
</comment>
<proteinExistence type="predicted"/>